<gene>
    <name evidence="1" type="ORF">FMUND_959</name>
</gene>
<evidence type="ECO:0000313" key="1">
    <source>
        <dbReference type="EMBL" id="KAF5724313.1"/>
    </source>
</evidence>
<name>A0A8H5Z463_9HYPO</name>
<accession>A0A8H5Z463</accession>
<evidence type="ECO:0000313" key="2">
    <source>
        <dbReference type="Proteomes" id="UP000544331"/>
    </source>
</evidence>
<dbReference type="EMBL" id="JAAOAN010000039">
    <property type="protein sequence ID" value="KAF5724313.1"/>
    <property type="molecule type" value="Genomic_DNA"/>
</dbReference>
<comment type="caution">
    <text evidence="1">The sequence shown here is derived from an EMBL/GenBank/DDBJ whole genome shotgun (WGS) entry which is preliminary data.</text>
</comment>
<dbReference type="OrthoDB" id="448448at2759"/>
<organism evidence="1 2">
    <name type="scientific">Fusarium mundagurra</name>
    <dbReference type="NCBI Taxonomy" id="1567541"/>
    <lineage>
        <taxon>Eukaryota</taxon>
        <taxon>Fungi</taxon>
        <taxon>Dikarya</taxon>
        <taxon>Ascomycota</taxon>
        <taxon>Pezizomycotina</taxon>
        <taxon>Sordariomycetes</taxon>
        <taxon>Hypocreomycetidae</taxon>
        <taxon>Hypocreales</taxon>
        <taxon>Nectriaceae</taxon>
        <taxon>Fusarium</taxon>
        <taxon>Fusarium fujikuroi species complex</taxon>
    </lineage>
</organism>
<reference evidence="1 2" key="1">
    <citation type="submission" date="2020-05" db="EMBL/GenBank/DDBJ databases">
        <title>Identification and distribution of gene clusters putatively required for synthesis of sphingolipid metabolism inhibitors in phylogenetically diverse species of the filamentous fungus Fusarium.</title>
        <authorList>
            <person name="Kim H.-S."/>
            <person name="Busman M."/>
            <person name="Brown D.W."/>
            <person name="Divon H."/>
            <person name="Uhlig S."/>
            <person name="Proctor R.H."/>
        </authorList>
    </citation>
    <scope>NUCLEOTIDE SEQUENCE [LARGE SCALE GENOMIC DNA]</scope>
    <source>
        <strain evidence="1 2">NRRL 66235</strain>
    </source>
</reference>
<dbReference type="Proteomes" id="UP000544331">
    <property type="component" value="Unassembled WGS sequence"/>
</dbReference>
<dbReference type="AlphaFoldDB" id="A0A8H5Z463"/>
<proteinExistence type="predicted"/>
<sequence>MSLEFNPAKRRRLREPDSLSPLSDVLDELEYHEETVFTATELGLPTSIVLNSPDMTILTTSDSIAELVCFGTLTSFTSSITLENNQKHLCPFKTQLRLGSNGTLLSANTELVCGVLGTQETELLALFTNESIEFELLWMPEQPPNAGAGGHTVAVWVTLYGPRDISSDLRETLQELELYLQDPIYALRDTPYFNPQRFFKDPDARTTSFADGYRQLELHTEFSDEKVVVTDVLDRLTVESILHETPGSECLKTDLKR</sequence>
<keyword evidence="2" id="KW-1185">Reference proteome</keyword>
<protein>
    <submittedName>
        <fullName evidence="1">DNA repair rad5</fullName>
    </submittedName>
</protein>